<evidence type="ECO:0008006" key="5">
    <source>
        <dbReference type="Google" id="ProtNLM"/>
    </source>
</evidence>
<dbReference type="Proteomes" id="UP001157938">
    <property type="component" value="Unassembled WGS sequence"/>
</dbReference>
<dbReference type="AlphaFoldDB" id="A0AAV0UAA2"/>
<dbReference type="EMBL" id="CANTFK010000943">
    <property type="protein sequence ID" value="CAI5733850.1"/>
    <property type="molecule type" value="Genomic_DNA"/>
</dbReference>
<sequence>MRIEGSVEWSEAWFATGIKTNLLQNGYNPKMQVSAMSLGPTVVITRYKDTDGNPGLAQYVLDQPTETLILHQDGSNSNDVTSHYRLVAWSQGSREKSLLAIASSYQVEVWEVTVSRGISATLKGSVDIDHLQWMSWNPCNEVLLACSKTDIVIIVAIEPALSYREIYTDSSSTYRTWGASSWSPSGLQVSIAQNHVLHCFAWTNVKSLLSESPKHDQIDARTPLKDIRTNQLNTGNASVGPIAAVARVSPTVCILTTDTKLIVEDITRPDLATASVNMEPQLNGTGSASTLLLRTINSHCQEIREHGVASSSDVLDLTSIRVSTSSIEKPLQILNYIEDTAPCEIAPHVKPCSHLLIVEYKAGKWIVSLILDLPQLTSPDVLVVQEMRAIVGSSLSPRLIVAQLDVSDHMQWTALVSGELELPPMHVCRGLYLAEKSSFVGVASTKKCKRATFFHAVANMEPLPVYLSNFKLPQRPQSTKPTVKQIDIVQKPTAMAVDNIIGSLGEDKHNGGENKDLLDLILANVMAMQNQLNTRFDDVDKKLLQLMVRMEQLERNSTRNK</sequence>
<dbReference type="EMBL" id="CAKLBC010000171">
    <property type="protein sequence ID" value="CAH0485107.1"/>
    <property type="molecule type" value="Genomic_DNA"/>
</dbReference>
<evidence type="ECO:0000313" key="1">
    <source>
        <dbReference type="EMBL" id="CAH0485107.1"/>
    </source>
</evidence>
<gene>
    <name evidence="1" type="ORF">PFR001_LOCUS830</name>
    <name evidence="2" type="ORF">PFR002_LOCUS7311</name>
</gene>
<keyword evidence="3" id="KW-1185">Reference proteome</keyword>
<accession>A0AAV0UAA2</accession>
<dbReference type="SUPFAM" id="SSF82171">
    <property type="entry name" value="DPP6 N-terminal domain-like"/>
    <property type="match status" value="1"/>
</dbReference>
<protein>
    <recommendedName>
        <fullName evidence="5">WD repeat and coiled-coil-containing protein</fullName>
    </recommendedName>
</protein>
<name>A0AAV0UAA2_9STRA</name>
<evidence type="ECO:0000313" key="4">
    <source>
        <dbReference type="Proteomes" id="UP001159659"/>
    </source>
</evidence>
<evidence type="ECO:0000313" key="3">
    <source>
        <dbReference type="Proteomes" id="UP001157938"/>
    </source>
</evidence>
<organism evidence="2 4">
    <name type="scientific">Peronospora farinosa</name>
    <dbReference type="NCBI Taxonomy" id="134698"/>
    <lineage>
        <taxon>Eukaryota</taxon>
        <taxon>Sar</taxon>
        <taxon>Stramenopiles</taxon>
        <taxon>Oomycota</taxon>
        <taxon>Peronosporomycetes</taxon>
        <taxon>Peronosporales</taxon>
        <taxon>Peronosporaceae</taxon>
        <taxon>Peronospora</taxon>
    </lineage>
</organism>
<reference evidence="1 3" key="1">
    <citation type="submission" date="2021-11" db="EMBL/GenBank/DDBJ databases">
        <authorList>
            <person name="Islam A."/>
            <person name="Islam S."/>
            <person name="Flora M.S."/>
            <person name="Rahman M."/>
            <person name="Ziaur R.M."/>
            <person name="Epstein J.H."/>
            <person name="Hassan M."/>
            <person name="Klassen M."/>
            <person name="Woodard K."/>
            <person name="Webb A."/>
            <person name="Webby R.J."/>
            <person name="El Zowalaty M.E."/>
        </authorList>
    </citation>
    <scope>NUCLEOTIDE SEQUENCE [LARGE SCALE GENOMIC DNA]</scope>
    <source>
        <strain evidence="1">Pf1</strain>
    </source>
</reference>
<dbReference type="Proteomes" id="UP001159659">
    <property type="component" value="Unassembled WGS sequence"/>
</dbReference>
<proteinExistence type="predicted"/>
<comment type="caution">
    <text evidence="2">The sequence shown here is derived from an EMBL/GenBank/DDBJ whole genome shotgun (WGS) entry which is preliminary data.</text>
</comment>
<reference evidence="2" key="2">
    <citation type="submission" date="2022-12" db="EMBL/GenBank/DDBJ databases">
        <authorList>
            <person name="Webb A."/>
        </authorList>
    </citation>
    <scope>NUCLEOTIDE SEQUENCE</scope>
    <source>
        <strain evidence="2">Pf2</strain>
    </source>
</reference>
<evidence type="ECO:0000313" key="2">
    <source>
        <dbReference type="EMBL" id="CAI5733850.1"/>
    </source>
</evidence>